<dbReference type="InterPro" id="IPR050306">
    <property type="entry name" value="PfkB_Carbo_kinase"/>
</dbReference>
<dbReference type="InterPro" id="IPR002173">
    <property type="entry name" value="Carboh/pur_kinase_PfkB_CS"/>
</dbReference>
<evidence type="ECO:0000256" key="1">
    <source>
        <dbReference type="ARBA" id="ARBA00010688"/>
    </source>
</evidence>
<dbReference type="SUPFAM" id="SSF53613">
    <property type="entry name" value="Ribokinase-like"/>
    <property type="match status" value="1"/>
</dbReference>
<evidence type="ECO:0000256" key="4">
    <source>
        <dbReference type="ARBA" id="ARBA00022777"/>
    </source>
</evidence>
<dbReference type="NCBIfam" id="TIGR04382">
    <property type="entry name" value="myo_inos_iolC_N"/>
    <property type="match status" value="1"/>
</dbReference>
<evidence type="ECO:0000256" key="5">
    <source>
        <dbReference type="ARBA" id="ARBA00022840"/>
    </source>
</evidence>
<dbReference type="InterPro" id="IPR030830">
    <property type="entry name" value="Myo_inos_IolC"/>
</dbReference>
<dbReference type="GO" id="GO:0005524">
    <property type="term" value="F:ATP binding"/>
    <property type="evidence" value="ECO:0007669"/>
    <property type="project" value="UniProtKB-KW"/>
</dbReference>
<keyword evidence="2 8" id="KW-0808">Transferase</keyword>
<comment type="caution">
    <text evidence="8">The sequence shown here is derived from an EMBL/GenBank/DDBJ whole genome shotgun (WGS) entry which is preliminary data.</text>
</comment>
<dbReference type="Pfam" id="PF00294">
    <property type="entry name" value="PfkB"/>
    <property type="match status" value="1"/>
</dbReference>
<dbReference type="Pfam" id="PF09863">
    <property type="entry name" value="DUF2090"/>
    <property type="match status" value="1"/>
</dbReference>
<evidence type="ECO:0000256" key="3">
    <source>
        <dbReference type="ARBA" id="ARBA00022741"/>
    </source>
</evidence>
<dbReference type="InterPro" id="IPR023314">
    <property type="entry name" value="Myo_inos_IolC-like_sf"/>
</dbReference>
<dbReference type="Gene3D" id="3.40.1190.20">
    <property type="match status" value="1"/>
</dbReference>
<proteinExistence type="inferred from homology"/>
<dbReference type="PANTHER" id="PTHR43085:SF49">
    <property type="entry name" value="5-DEHYDRO-2-DEOXYGLUCONOKINASE"/>
    <property type="match status" value="1"/>
</dbReference>
<evidence type="ECO:0000313" key="9">
    <source>
        <dbReference type="Proteomes" id="UP001139353"/>
    </source>
</evidence>
<dbReference type="RefSeq" id="WP_275683520.1">
    <property type="nucleotide sequence ID" value="NZ_JAJLJH010000004.1"/>
</dbReference>
<name>A0A9X2C3G6_9BURK</name>
<dbReference type="Gene3D" id="2.20.150.10">
    <property type="entry name" value="putative 5-dehydro-2- deoxygluconokinase"/>
    <property type="match status" value="1"/>
</dbReference>
<dbReference type="EMBL" id="JAJLJH010000004">
    <property type="protein sequence ID" value="MCK9687485.1"/>
    <property type="molecule type" value="Genomic_DNA"/>
</dbReference>
<protein>
    <submittedName>
        <fullName evidence="8">5-dehydro-2-deoxygluconokinase</fullName>
        <ecNumber evidence="8">2.7.1.92</ecNumber>
    </submittedName>
</protein>
<keyword evidence="9" id="KW-1185">Reference proteome</keyword>
<sequence length="663" mass="71080">MDFLDIPAGRRFDLACLGRLAVDLYAQQVGSRLEDVASFAKYLGGSSANIAFGAARLGLRAAMVSRVGDEQMGRFLVETLQREGCDTSMVQVDPERLTALAILGLKDRDTFPLLFYRENCADMAISADAIAEDFIADCRALLITGTHLSQPVVRAASTRALAHAGRHGTLRVLDIDYRPVLWGLTKRGDGQTRFVPDARVTASLQELLPQFDLLIGTEEEFAIAGGVAGDLLASLRRVREITPAALVVKLGPLGCCLVAGPVPARIEDAPTCAGERVEVLNVLGAGDAFAAGLLTGLLRGEDFASAARIANACGAIVVSRHACAPAMPTPAELAHWFGGHRNADVAADAQLAHLHRATAPRPRWDELNVLAFDHRSQFYELARAAGAPESRLPALKKLLVRAAERVEASRGLAGRLGVLVDDHYGEDALHAATGRGWWVGRPVELPGSRPLRFDAGPSLGTRLVQWPREQVVKCLVFYHPDDAVDLRLEQEARLQEVWAATRDSGHELLLEVIPPRVGGDAAQADAAVLRAVQRLYTIGMKPEWWKLAPMQAAGWSALAALVAARDPHCRGAVILGLNQPLADLAAGFAAATHPIVKGFMVGRSLWAEPARGWLGGRLDDEAFVAAVATNFETLVDAWRATRPHAATSAPAPAQDMQPALRPA</sequence>
<dbReference type="InterPro" id="IPR018659">
    <property type="entry name" value="DUF2090"/>
</dbReference>
<dbReference type="GO" id="GO:0047590">
    <property type="term" value="F:5-dehydro-2-deoxygluconokinase activity"/>
    <property type="evidence" value="ECO:0007669"/>
    <property type="project" value="UniProtKB-EC"/>
</dbReference>
<keyword evidence="5" id="KW-0067">ATP-binding</keyword>
<comment type="similarity">
    <text evidence="1">Belongs to the carbohydrate kinase PfkB family.</text>
</comment>
<evidence type="ECO:0000313" key="8">
    <source>
        <dbReference type="EMBL" id="MCK9687485.1"/>
    </source>
</evidence>
<dbReference type="Gene3D" id="3.20.20.70">
    <property type="entry name" value="Aldolase class I"/>
    <property type="match status" value="1"/>
</dbReference>
<dbReference type="Proteomes" id="UP001139353">
    <property type="component" value="Unassembled WGS sequence"/>
</dbReference>
<evidence type="ECO:0000256" key="2">
    <source>
        <dbReference type="ARBA" id="ARBA00022679"/>
    </source>
</evidence>
<dbReference type="InterPro" id="IPR011611">
    <property type="entry name" value="PfkB_dom"/>
</dbReference>
<dbReference type="AlphaFoldDB" id="A0A9X2C3G6"/>
<dbReference type="PANTHER" id="PTHR43085">
    <property type="entry name" value="HEXOKINASE FAMILY MEMBER"/>
    <property type="match status" value="1"/>
</dbReference>
<dbReference type="PROSITE" id="PS00584">
    <property type="entry name" value="PFKB_KINASES_2"/>
    <property type="match status" value="1"/>
</dbReference>
<dbReference type="EC" id="2.7.1.92" evidence="8"/>
<keyword evidence="4" id="KW-0418">Kinase</keyword>
<evidence type="ECO:0000259" key="6">
    <source>
        <dbReference type="Pfam" id="PF00294"/>
    </source>
</evidence>
<feature type="domain" description="DUF2090" evidence="7">
    <location>
        <begin position="332"/>
        <end position="641"/>
    </location>
</feature>
<keyword evidence="3" id="KW-0547">Nucleotide-binding</keyword>
<gene>
    <name evidence="8" type="primary">iolC</name>
    <name evidence="8" type="ORF">LPC04_17410</name>
</gene>
<reference evidence="8" key="1">
    <citation type="submission" date="2021-11" db="EMBL/GenBank/DDBJ databases">
        <title>BS-T2-15 a new species belonging to the Comamonadaceae family isolated from the soil of a French oak forest.</title>
        <authorList>
            <person name="Mieszkin S."/>
            <person name="Alain K."/>
        </authorList>
    </citation>
    <scope>NUCLEOTIDE SEQUENCE</scope>
    <source>
        <strain evidence="8">BS-T2-15</strain>
    </source>
</reference>
<organism evidence="8 9">
    <name type="scientific">Scleromatobacter humisilvae</name>
    <dbReference type="NCBI Taxonomy" id="2897159"/>
    <lineage>
        <taxon>Bacteria</taxon>
        <taxon>Pseudomonadati</taxon>
        <taxon>Pseudomonadota</taxon>
        <taxon>Betaproteobacteria</taxon>
        <taxon>Burkholderiales</taxon>
        <taxon>Sphaerotilaceae</taxon>
        <taxon>Scleromatobacter</taxon>
    </lineage>
</organism>
<evidence type="ECO:0000259" key="7">
    <source>
        <dbReference type="Pfam" id="PF09863"/>
    </source>
</evidence>
<accession>A0A9X2C3G6</accession>
<dbReference type="CDD" id="cd01166">
    <property type="entry name" value="KdgK"/>
    <property type="match status" value="1"/>
</dbReference>
<feature type="domain" description="Carbohydrate kinase PfkB" evidence="6">
    <location>
        <begin position="13"/>
        <end position="329"/>
    </location>
</feature>
<dbReference type="InterPro" id="IPR013785">
    <property type="entry name" value="Aldolase_TIM"/>
</dbReference>
<dbReference type="InterPro" id="IPR029056">
    <property type="entry name" value="Ribokinase-like"/>
</dbReference>